<gene>
    <name evidence="1" type="ORF">BST42_16685</name>
</gene>
<dbReference type="OrthoDB" id="3397424at2"/>
<comment type="caution">
    <text evidence="1">The sequence shown here is derived from an EMBL/GenBank/DDBJ whole genome shotgun (WGS) entry which is preliminary data.</text>
</comment>
<dbReference type="Proteomes" id="UP000192534">
    <property type="component" value="Unassembled WGS sequence"/>
</dbReference>
<dbReference type="Gene3D" id="3.90.1140.10">
    <property type="entry name" value="Cyclic phosphodiesterase"/>
    <property type="match status" value="1"/>
</dbReference>
<dbReference type="EMBL" id="MVIH01000007">
    <property type="protein sequence ID" value="ORB51796.1"/>
    <property type="molecule type" value="Genomic_DNA"/>
</dbReference>
<dbReference type="InterPro" id="IPR009097">
    <property type="entry name" value="Cyclic_Pdiesterase"/>
</dbReference>
<dbReference type="RefSeq" id="WP_083120422.1">
    <property type="nucleotide sequence ID" value="NZ_JACKUO010000017.1"/>
</dbReference>
<reference evidence="1 2" key="1">
    <citation type="submission" date="2016-12" db="EMBL/GenBank/DDBJ databases">
        <title>The new phylogeny of genus Mycobacterium.</title>
        <authorList>
            <person name="Tortoli E."/>
            <person name="Trovato A."/>
            <person name="Cirillo D.M."/>
        </authorList>
    </citation>
    <scope>NUCLEOTIDE SEQUENCE [LARGE SCALE GENOMIC DNA]</scope>
    <source>
        <strain evidence="1 2">DSM 44223</strain>
    </source>
</reference>
<dbReference type="AlphaFoldDB" id="A0A1X0IT67"/>
<dbReference type="SUPFAM" id="SSF55144">
    <property type="entry name" value="LigT-like"/>
    <property type="match status" value="1"/>
</dbReference>
<evidence type="ECO:0008006" key="3">
    <source>
        <dbReference type="Google" id="ProtNLM"/>
    </source>
</evidence>
<accession>A0A1X0IT67</accession>
<evidence type="ECO:0000313" key="2">
    <source>
        <dbReference type="Proteomes" id="UP000192534"/>
    </source>
</evidence>
<name>A0A1X0IT67_MYCRH</name>
<dbReference type="Pfam" id="PF13563">
    <property type="entry name" value="2_5_RNA_ligase2"/>
    <property type="match status" value="1"/>
</dbReference>
<sequence>MAHSIELLLDQRADDAVRHTWQALADAGLPSQLRVTSETNRPHITLIAAERISPDVDERLAELADRFPLRAVLGAPLVFGVGRMTLARLVVPSAGLLALHEHIYDMCLPWVTNVFAHSAPGRWTPHVTLGRRFSPAQAGDAFGAVDGITADIRAGIVGLRRWDSDARTDHLLIS</sequence>
<evidence type="ECO:0000313" key="1">
    <source>
        <dbReference type="EMBL" id="ORB51796.1"/>
    </source>
</evidence>
<keyword evidence="2" id="KW-1185">Reference proteome</keyword>
<proteinExistence type="predicted"/>
<protein>
    <recommendedName>
        <fullName evidence="3">2'-5' RNA ligase</fullName>
    </recommendedName>
</protein>
<organism evidence="1 2">
    <name type="scientific">Mycolicibacterium rhodesiae</name>
    <name type="common">Mycobacterium rhodesiae</name>
    <dbReference type="NCBI Taxonomy" id="36814"/>
    <lineage>
        <taxon>Bacteria</taxon>
        <taxon>Bacillati</taxon>
        <taxon>Actinomycetota</taxon>
        <taxon>Actinomycetes</taxon>
        <taxon>Mycobacteriales</taxon>
        <taxon>Mycobacteriaceae</taxon>
        <taxon>Mycolicibacterium</taxon>
    </lineage>
</organism>